<protein>
    <submittedName>
        <fullName evidence="1">Uncharacterized protein</fullName>
    </submittedName>
</protein>
<reference evidence="1 2" key="1">
    <citation type="journal article" date="2022" name="Genome Biol. Evol.">
        <title>The Spruce Budworm Genome: Reconstructing the Evolutionary History of Antifreeze Proteins.</title>
        <authorList>
            <person name="Beliveau C."/>
            <person name="Gagne P."/>
            <person name="Picq S."/>
            <person name="Vernygora O."/>
            <person name="Keeling C.I."/>
            <person name="Pinkney K."/>
            <person name="Doucet D."/>
            <person name="Wen F."/>
            <person name="Johnston J.S."/>
            <person name="Maaroufi H."/>
            <person name="Boyle B."/>
            <person name="Laroche J."/>
            <person name="Dewar K."/>
            <person name="Juretic N."/>
            <person name="Blackburn G."/>
            <person name="Nisole A."/>
            <person name="Brunet B."/>
            <person name="Brandao M."/>
            <person name="Lumley L."/>
            <person name="Duan J."/>
            <person name="Quan G."/>
            <person name="Lucarotti C.J."/>
            <person name="Roe A.D."/>
            <person name="Sperling F.A.H."/>
            <person name="Levesque R.C."/>
            <person name="Cusson M."/>
        </authorList>
    </citation>
    <scope>NUCLEOTIDE SEQUENCE [LARGE SCALE GENOMIC DNA]</scope>
    <source>
        <strain evidence="1">Glfc:IPQL:Cfum</strain>
    </source>
</reference>
<comment type="caution">
    <text evidence="1">The sequence shown here is derived from an EMBL/GenBank/DDBJ whole genome shotgun (WGS) entry which is preliminary data.</text>
</comment>
<evidence type="ECO:0000313" key="2">
    <source>
        <dbReference type="Proteomes" id="UP001064048"/>
    </source>
</evidence>
<evidence type="ECO:0000313" key="1">
    <source>
        <dbReference type="EMBL" id="KAI8421601.1"/>
    </source>
</evidence>
<sequence length="506" mass="57606">MSFVCGALLSTRDDTKVLVNKLVMDYGLPASARAQAKAFMELIDAWPLRIFVYDLFSVDITLILKFISVSTTYLILALKELAFMIIKMIADKEDETNEKENPKPTKPKTVNITNCINPVLVLEHIFGIFRFRITNQTLRPTSGPMKLFGLFMTTIVTIIFIISFDVTKILLSGKLELVDVVKDFPTVVILIQYVSSAVMTSCLLSKANIRIVTLLADLDLTLHINTCDDFYKKSKNCSIIALVVVLTVHFISSISDFFLETTDASENVTEIIGSFVYYLLNLVQDLEILLFFLMIHMLKCRLKVINHYLVKFIHDDDSQDKISVYTIRQRNAKTKNNFNLLRNFPVSNLGELSLAYDIIGDTCRLINTVYNFQIFMTLISAFVYIVIALWTSLYYFQYSNYAGANIIAIFLWCSSEMLTVASMAFVCETLLSTRDDTKVLVNKLVMDYGLPASARAQAKAFMELIDAWPLRIFVYDMFSVDITLMLKFISVSTTYLIVIIQISHFM</sequence>
<accession>A0ACC0JBT7</accession>
<name>A0ACC0JBT7_CHOFU</name>
<proteinExistence type="predicted"/>
<dbReference type="EMBL" id="CM046116">
    <property type="protein sequence ID" value="KAI8421601.1"/>
    <property type="molecule type" value="Genomic_DNA"/>
</dbReference>
<gene>
    <name evidence="1" type="ORF">MSG28_009614</name>
</gene>
<dbReference type="Proteomes" id="UP001064048">
    <property type="component" value="Chromosome 16"/>
</dbReference>
<organism evidence="1 2">
    <name type="scientific">Choristoneura fumiferana</name>
    <name type="common">Spruce budworm moth</name>
    <name type="synonym">Archips fumiferana</name>
    <dbReference type="NCBI Taxonomy" id="7141"/>
    <lineage>
        <taxon>Eukaryota</taxon>
        <taxon>Metazoa</taxon>
        <taxon>Ecdysozoa</taxon>
        <taxon>Arthropoda</taxon>
        <taxon>Hexapoda</taxon>
        <taxon>Insecta</taxon>
        <taxon>Pterygota</taxon>
        <taxon>Neoptera</taxon>
        <taxon>Endopterygota</taxon>
        <taxon>Lepidoptera</taxon>
        <taxon>Glossata</taxon>
        <taxon>Ditrysia</taxon>
        <taxon>Tortricoidea</taxon>
        <taxon>Tortricidae</taxon>
        <taxon>Tortricinae</taxon>
        <taxon>Choristoneura</taxon>
    </lineage>
</organism>
<keyword evidence="2" id="KW-1185">Reference proteome</keyword>